<evidence type="ECO:0000313" key="7">
    <source>
        <dbReference type="EMBL" id="GAH31255.1"/>
    </source>
</evidence>
<dbReference type="PANTHER" id="PTHR30026:SF20">
    <property type="entry name" value="OUTER MEMBRANE PROTEIN TOLC"/>
    <property type="match status" value="1"/>
</dbReference>
<feature type="coiled-coil region" evidence="6">
    <location>
        <begin position="309"/>
        <end position="341"/>
    </location>
</feature>
<dbReference type="GO" id="GO:0009279">
    <property type="term" value="C:cell outer membrane"/>
    <property type="evidence" value="ECO:0007669"/>
    <property type="project" value="UniProtKB-SubCell"/>
</dbReference>
<protein>
    <recommendedName>
        <fullName evidence="8">TolC family protein</fullName>
    </recommendedName>
</protein>
<keyword evidence="5" id="KW-0998">Cell outer membrane</keyword>
<dbReference type="GO" id="GO:0015562">
    <property type="term" value="F:efflux transmembrane transporter activity"/>
    <property type="evidence" value="ECO:0007669"/>
    <property type="project" value="InterPro"/>
</dbReference>
<keyword evidence="4" id="KW-0472">Membrane</keyword>
<evidence type="ECO:0000256" key="5">
    <source>
        <dbReference type="ARBA" id="ARBA00023237"/>
    </source>
</evidence>
<dbReference type="EMBL" id="BARU01001513">
    <property type="protein sequence ID" value="GAH31255.1"/>
    <property type="molecule type" value="Genomic_DNA"/>
</dbReference>
<evidence type="ECO:0000256" key="2">
    <source>
        <dbReference type="ARBA" id="ARBA00022452"/>
    </source>
</evidence>
<keyword evidence="2" id="KW-1134">Transmembrane beta strand</keyword>
<proteinExistence type="predicted"/>
<evidence type="ECO:0000256" key="1">
    <source>
        <dbReference type="ARBA" id="ARBA00004442"/>
    </source>
</evidence>
<keyword evidence="3" id="KW-0812">Transmembrane</keyword>
<comment type="subcellular location">
    <subcellularLocation>
        <location evidence="1">Cell outer membrane</location>
    </subcellularLocation>
</comment>
<organism evidence="7">
    <name type="scientific">marine sediment metagenome</name>
    <dbReference type="NCBI Taxonomy" id="412755"/>
    <lineage>
        <taxon>unclassified sequences</taxon>
        <taxon>metagenomes</taxon>
        <taxon>ecological metagenomes</taxon>
    </lineage>
</organism>
<accession>X1FFF1</accession>
<dbReference type="InterPro" id="IPR051906">
    <property type="entry name" value="TolC-like"/>
</dbReference>
<keyword evidence="6" id="KW-0175">Coiled coil</keyword>
<dbReference type="Gene3D" id="1.20.1600.10">
    <property type="entry name" value="Outer membrane efflux proteins (OEP)"/>
    <property type="match status" value="1"/>
</dbReference>
<sequence>TDDNSNGVDEGDTSFDSISSPKISLKTTKLFPNGIILQSEISLKEEDLFDLEKLSEGPNSIFSATKSLYPVLPIKSEQEKYLASNNLLKARENLTWQQESKKIEFLESYLHLLRLQERLSLAKTNFQYAQDDLNKILKKIEIGEAGERQEIEAKIVLKKAEINFLQAQNTFLQQKNRWYLNLGLPEETEVPLVEDSPFLEEIIKWAESLELNLKEEELMELAVDNYYGIRNILLDQDSSQKEAEWNSAKNKPQVDLFGAYSNKDNSWGIGIELNYDIFDGGKQKIEDEGYQAKLENLKDDYLQIVSELKLELYELINQQEINNLNLEEKLMSWEKAKLEEESYQIQLQQGLISDSEFQYKLLGWQESEIDLKSVKEEILINKLRIAHFLGIRK</sequence>
<name>X1FFF1_9ZZZZ</name>
<evidence type="ECO:0000256" key="4">
    <source>
        <dbReference type="ARBA" id="ARBA00023136"/>
    </source>
</evidence>
<dbReference type="AlphaFoldDB" id="X1FFF1"/>
<dbReference type="GO" id="GO:1990281">
    <property type="term" value="C:efflux pump complex"/>
    <property type="evidence" value="ECO:0007669"/>
    <property type="project" value="TreeGrafter"/>
</dbReference>
<feature type="non-terminal residue" evidence="7">
    <location>
        <position position="1"/>
    </location>
</feature>
<gene>
    <name evidence="7" type="ORF">S03H2_03943</name>
</gene>
<evidence type="ECO:0000256" key="6">
    <source>
        <dbReference type="SAM" id="Coils"/>
    </source>
</evidence>
<dbReference type="SUPFAM" id="SSF56954">
    <property type="entry name" value="Outer membrane efflux proteins (OEP)"/>
    <property type="match status" value="1"/>
</dbReference>
<evidence type="ECO:0000256" key="3">
    <source>
        <dbReference type="ARBA" id="ARBA00022692"/>
    </source>
</evidence>
<dbReference type="PANTHER" id="PTHR30026">
    <property type="entry name" value="OUTER MEMBRANE PROTEIN TOLC"/>
    <property type="match status" value="1"/>
</dbReference>
<evidence type="ECO:0008006" key="8">
    <source>
        <dbReference type="Google" id="ProtNLM"/>
    </source>
</evidence>
<comment type="caution">
    <text evidence="7">The sequence shown here is derived from an EMBL/GenBank/DDBJ whole genome shotgun (WGS) entry which is preliminary data.</text>
</comment>
<reference evidence="7" key="1">
    <citation type="journal article" date="2014" name="Front. Microbiol.">
        <title>High frequency of phylogenetically diverse reductive dehalogenase-homologous genes in deep subseafloor sedimentary metagenomes.</title>
        <authorList>
            <person name="Kawai M."/>
            <person name="Futagami T."/>
            <person name="Toyoda A."/>
            <person name="Takaki Y."/>
            <person name="Nishi S."/>
            <person name="Hori S."/>
            <person name="Arai W."/>
            <person name="Tsubouchi T."/>
            <person name="Morono Y."/>
            <person name="Uchiyama I."/>
            <person name="Ito T."/>
            <person name="Fujiyama A."/>
            <person name="Inagaki F."/>
            <person name="Takami H."/>
        </authorList>
    </citation>
    <scope>NUCLEOTIDE SEQUENCE</scope>
    <source>
        <strain evidence="7">Expedition CK06-06</strain>
    </source>
</reference>
<dbReference type="GO" id="GO:0015288">
    <property type="term" value="F:porin activity"/>
    <property type="evidence" value="ECO:0007669"/>
    <property type="project" value="TreeGrafter"/>
</dbReference>